<evidence type="ECO:0000256" key="1">
    <source>
        <dbReference type="SAM" id="SignalP"/>
    </source>
</evidence>
<feature type="signal peptide" evidence="1">
    <location>
        <begin position="1"/>
        <end position="21"/>
    </location>
</feature>
<dbReference type="Proteomes" id="UP001428341">
    <property type="component" value="Unassembled WGS sequence"/>
</dbReference>
<sequence length="129" mass="14526">MKILIATIVIFLLSVISSSTGKTLILSNQKDTGMPACISCPQTQICIAPGNETSIQLPSNATVDTLCVGRYNQVQAMFGEVFYFVYESKIDFDKFTNQIIVKVNSTSFYRSNEDEKKDWEEAPAHTWWN</sequence>
<dbReference type="AlphaFoldDB" id="A0AAP0LKL0"/>
<reference evidence="2 3" key="1">
    <citation type="submission" date="2024-05" db="EMBL/GenBank/DDBJ databases">
        <title>Haplotype-resolved chromosome-level genome assembly of Huyou (Citrus changshanensis).</title>
        <authorList>
            <person name="Miao C."/>
            <person name="Chen W."/>
            <person name="Wu Y."/>
            <person name="Wang L."/>
            <person name="Zhao S."/>
            <person name="Grierson D."/>
            <person name="Xu C."/>
            <person name="Chen K."/>
        </authorList>
    </citation>
    <scope>NUCLEOTIDE SEQUENCE [LARGE SCALE GENOMIC DNA]</scope>
    <source>
        <strain evidence="2">01-14</strain>
        <tissue evidence="2">Leaf</tissue>
    </source>
</reference>
<feature type="chain" id="PRO_5042976371" evidence="1">
    <location>
        <begin position="22"/>
        <end position="129"/>
    </location>
</feature>
<organism evidence="2 3">
    <name type="scientific">Citrus x changshan-huyou</name>
    <dbReference type="NCBI Taxonomy" id="2935761"/>
    <lineage>
        <taxon>Eukaryota</taxon>
        <taxon>Viridiplantae</taxon>
        <taxon>Streptophyta</taxon>
        <taxon>Embryophyta</taxon>
        <taxon>Tracheophyta</taxon>
        <taxon>Spermatophyta</taxon>
        <taxon>Magnoliopsida</taxon>
        <taxon>eudicotyledons</taxon>
        <taxon>Gunneridae</taxon>
        <taxon>Pentapetalae</taxon>
        <taxon>rosids</taxon>
        <taxon>malvids</taxon>
        <taxon>Sapindales</taxon>
        <taxon>Rutaceae</taxon>
        <taxon>Aurantioideae</taxon>
        <taxon>Citrus</taxon>
    </lineage>
</organism>
<dbReference type="EMBL" id="JBCGBO010000025">
    <property type="protein sequence ID" value="KAK9175752.1"/>
    <property type="molecule type" value="Genomic_DNA"/>
</dbReference>
<comment type="caution">
    <text evidence="2">The sequence shown here is derived from an EMBL/GenBank/DDBJ whole genome shotgun (WGS) entry which is preliminary data.</text>
</comment>
<keyword evidence="3" id="KW-1185">Reference proteome</keyword>
<gene>
    <name evidence="2" type="ORF">WN944_027759</name>
</gene>
<protein>
    <submittedName>
        <fullName evidence="2">Uncharacterized protein</fullName>
    </submittedName>
</protein>
<keyword evidence="1" id="KW-0732">Signal</keyword>
<accession>A0AAP0LKL0</accession>
<name>A0AAP0LKL0_9ROSI</name>
<evidence type="ECO:0000313" key="3">
    <source>
        <dbReference type="Proteomes" id="UP001428341"/>
    </source>
</evidence>
<proteinExistence type="predicted"/>
<evidence type="ECO:0000313" key="2">
    <source>
        <dbReference type="EMBL" id="KAK9175752.1"/>
    </source>
</evidence>